<proteinExistence type="predicted"/>
<protein>
    <submittedName>
        <fullName evidence="1">Uncharacterized protein</fullName>
    </submittedName>
</protein>
<dbReference type="KEGG" id="ovb:NB640_12600"/>
<keyword evidence="2" id="KW-1185">Reference proteome</keyword>
<evidence type="ECO:0000313" key="2">
    <source>
        <dbReference type="Proteomes" id="UP001156215"/>
    </source>
</evidence>
<accession>A0A9E9P4F4</accession>
<dbReference type="RefSeq" id="WP_269309039.1">
    <property type="nucleotide sequence ID" value="NZ_CP098242.1"/>
</dbReference>
<dbReference type="EMBL" id="CP098242">
    <property type="protein sequence ID" value="WAW10036.1"/>
    <property type="molecule type" value="Genomic_DNA"/>
</dbReference>
<reference evidence="1" key="1">
    <citation type="journal article" date="2022" name="Front. Microbiol.">
        <title>New perspectives on an old grouping: The genomic and phenotypic variability of Oxalobacter formigenes and the implications for calcium oxalate stone prevention.</title>
        <authorList>
            <person name="Chmiel J.A."/>
            <person name="Carr C."/>
            <person name="Stuivenberg G.A."/>
            <person name="Venema R."/>
            <person name="Chanyi R.M."/>
            <person name="Al K.F."/>
            <person name="Giguere D."/>
            <person name="Say H."/>
            <person name="Akouris P.P."/>
            <person name="Dominguez Romero S.A."/>
            <person name="Kwong A."/>
            <person name="Tai V."/>
            <person name="Koval S.F."/>
            <person name="Razvi H."/>
            <person name="Bjazevic J."/>
            <person name="Burton J.P."/>
        </authorList>
    </citation>
    <scope>NUCLEOTIDE SEQUENCE</scope>
    <source>
        <strain evidence="1">WoOx3</strain>
    </source>
</reference>
<sequence length="106" mass="12302">MTLDTALYELGLPYHAFELSFLKNSLYIRKRLDPIGLPKVGRPRFSRLRAAADPQMYPCVFSHATLICLKPFLLPDPEIQRDETLNQHTQFPTINFNKPPYLNDIK</sequence>
<organism evidence="1 2">
    <name type="scientific">Oxalobacter vibrioformis</name>
    <dbReference type="NCBI Taxonomy" id="933080"/>
    <lineage>
        <taxon>Bacteria</taxon>
        <taxon>Pseudomonadati</taxon>
        <taxon>Pseudomonadota</taxon>
        <taxon>Betaproteobacteria</taxon>
        <taxon>Burkholderiales</taxon>
        <taxon>Oxalobacteraceae</taxon>
        <taxon>Oxalobacter</taxon>
    </lineage>
</organism>
<evidence type="ECO:0000313" key="1">
    <source>
        <dbReference type="EMBL" id="WAW10036.1"/>
    </source>
</evidence>
<gene>
    <name evidence="1" type="ORF">NB640_12600</name>
</gene>
<dbReference type="AlphaFoldDB" id="A0A9E9P4F4"/>
<name>A0A9E9P4F4_9BURK</name>
<dbReference type="Proteomes" id="UP001156215">
    <property type="component" value="Chromosome"/>
</dbReference>